<keyword evidence="2" id="KW-0813">Transport</keyword>
<feature type="domain" description="Major facilitator superfamily (MFS) profile" evidence="8">
    <location>
        <begin position="1"/>
        <end position="388"/>
    </location>
</feature>
<dbReference type="Proteomes" id="UP000051448">
    <property type="component" value="Unassembled WGS sequence"/>
</dbReference>
<dbReference type="InterPro" id="IPR011701">
    <property type="entry name" value="MFS"/>
</dbReference>
<dbReference type="InterPro" id="IPR050171">
    <property type="entry name" value="MFS_Transporters"/>
</dbReference>
<dbReference type="OrthoDB" id="1650550at2"/>
<keyword evidence="6 7" id="KW-0472">Membrane</keyword>
<protein>
    <submittedName>
        <fullName evidence="9">Transport protein</fullName>
    </submittedName>
</protein>
<reference evidence="9 10" key="1">
    <citation type="journal article" date="2015" name="Genome Announc.">
        <title>Expanding the biotechnology potential of lactobacilli through comparative genomics of 213 strains and associated genera.</title>
        <authorList>
            <person name="Sun Z."/>
            <person name="Harris H.M."/>
            <person name="McCann A."/>
            <person name="Guo C."/>
            <person name="Argimon S."/>
            <person name="Zhang W."/>
            <person name="Yang X."/>
            <person name="Jeffery I.B."/>
            <person name="Cooney J.C."/>
            <person name="Kagawa T.F."/>
            <person name="Liu W."/>
            <person name="Song Y."/>
            <person name="Salvetti E."/>
            <person name="Wrobel A."/>
            <person name="Rasinkangas P."/>
            <person name="Parkhill J."/>
            <person name="Rea M.C."/>
            <person name="O'Sullivan O."/>
            <person name="Ritari J."/>
            <person name="Douillard F.P."/>
            <person name="Paul Ross R."/>
            <person name="Yang R."/>
            <person name="Briner A.E."/>
            <person name="Felis G.E."/>
            <person name="de Vos W.M."/>
            <person name="Barrangou R."/>
            <person name="Klaenhammer T.R."/>
            <person name="Caufield P.W."/>
            <person name="Cui Y."/>
            <person name="Zhang H."/>
            <person name="O'Toole P.W."/>
        </authorList>
    </citation>
    <scope>NUCLEOTIDE SEQUENCE [LARGE SCALE GENOMIC DNA]</scope>
    <source>
        <strain evidence="9 10">DSM 19519</strain>
    </source>
</reference>
<dbReference type="PANTHER" id="PTHR23517:SF3">
    <property type="entry name" value="INTEGRAL MEMBRANE TRANSPORT PROTEIN"/>
    <property type="match status" value="1"/>
</dbReference>
<keyword evidence="10" id="KW-1185">Reference proteome</keyword>
<evidence type="ECO:0000256" key="1">
    <source>
        <dbReference type="ARBA" id="ARBA00004651"/>
    </source>
</evidence>
<dbReference type="PANTHER" id="PTHR23517">
    <property type="entry name" value="RESISTANCE PROTEIN MDTM, PUTATIVE-RELATED-RELATED"/>
    <property type="match status" value="1"/>
</dbReference>
<keyword evidence="4 7" id="KW-0812">Transmembrane</keyword>
<evidence type="ECO:0000256" key="3">
    <source>
        <dbReference type="ARBA" id="ARBA00022475"/>
    </source>
</evidence>
<evidence type="ECO:0000313" key="10">
    <source>
        <dbReference type="Proteomes" id="UP000051448"/>
    </source>
</evidence>
<comment type="caution">
    <text evidence="9">The sequence shown here is derived from an EMBL/GenBank/DDBJ whole genome shotgun (WGS) entry which is preliminary data.</text>
</comment>
<dbReference type="GO" id="GO:0005886">
    <property type="term" value="C:plasma membrane"/>
    <property type="evidence" value="ECO:0007669"/>
    <property type="project" value="UniProtKB-SubCell"/>
</dbReference>
<dbReference type="GO" id="GO:0022857">
    <property type="term" value="F:transmembrane transporter activity"/>
    <property type="evidence" value="ECO:0007669"/>
    <property type="project" value="InterPro"/>
</dbReference>
<dbReference type="RefSeq" id="WP_057869153.1">
    <property type="nucleotide sequence ID" value="NZ_AZDX01000006.1"/>
</dbReference>
<feature type="transmembrane region" description="Helical" evidence="7">
    <location>
        <begin position="54"/>
        <end position="71"/>
    </location>
</feature>
<dbReference type="AlphaFoldDB" id="A0A0R1MHK6"/>
<evidence type="ECO:0000256" key="5">
    <source>
        <dbReference type="ARBA" id="ARBA00022989"/>
    </source>
</evidence>
<organism evidence="9 10">
    <name type="scientific">Liquorilactobacillus hordei DSM 19519</name>
    <dbReference type="NCBI Taxonomy" id="1423759"/>
    <lineage>
        <taxon>Bacteria</taxon>
        <taxon>Bacillati</taxon>
        <taxon>Bacillota</taxon>
        <taxon>Bacilli</taxon>
        <taxon>Lactobacillales</taxon>
        <taxon>Lactobacillaceae</taxon>
        <taxon>Liquorilactobacillus</taxon>
    </lineage>
</organism>
<evidence type="ECO:0000256" key="2">
    <source>
        <dbReference type="ARBA" id="ARBA00022448"/>
    </source>
</evidence>
<dbReference type="EMBL" id="AZDX01000006">
    <property type="protein sequence ID" value="KRL07520.1"/>
    <property type="molecule type" value="Genomic_DNA"/>
</dbReference>
<feature type="transmembrane region" description="Helical" evidence="7">
    <location>
        <begin position="367"/>
        <end position="387"/>
    </location>
</feature>
<dbReference type="GeneID" id="98310789"/>
<feature type="transmembrane region" description="Helical" evidence="7">
    <location>
        <begin position="206"/>
        <end position="225"/>
    </location>
</feature>
<feature type="transmembrane region" description="Helical" evidence="7">
    <location>
        <begin position="298"/>
        <end position="318"/>
    </location>
</feature>
<feature type="transmembrane region" description="Helical" evidence="7">
    <location>
        <begin position="330"/>
        <end position="355"/>
    </location>
</feature>
<evidence type="ECO:0000313" key="9">
    <source>
        <dbReference type="EMBL" id="KRL07520.1"/>
    </source>
</evidence>
<evidence type="ECO:0000256" key="7">
    <source>
        <dbReference type="SAM" id="Phobius"/>
    </source>
</evidence>
<dbReference type="STRING" id="1423759.FC92_GL001910"/>
<proteinExistence type="predicted"/>
<feature type="transmembrane region" description="Helical" evidence="7">
    <location>
        <begin position="165"/>
        <end position="186"/>
    </location>
</feature>
<keyword evidence="3" id="KW-1003">Cell membrane</keyword>
<evidence type="ECO:0000259" key="8">
    <source>
        <dbReference type="PROSITE" id="PS50850"/>
    </source>
</evidence>
<evidence type="ECO:0000256" key="6">
    <source>
        <dbReference type="ARBA" id="ARBA00023136"/>
    </source>
</evidence>
<keyword evidence="5 7" id="KW-1133">Transmembrane helix</keyword>
<feature type="transmembrane region" description="Helical" evidence="7">
    <location>
        <begin position="78"/>
        <end position="100"/>
    </location>
</feature>
<dbReference type="Pfam" id="PF07690">
    <property type="entry name" value="MFS_1"/>
    <property type="match status" value="1"/>
</dbReference>
<feature type="transmembrane region" description="Helical" evidence="7">
    <location>
        <begin position="106"/>
        <end position="126"/>
    </location>
</feature>
<feature type="transmembrane region" description="Helical" evidence="7">
    <location>
        <begin position="245"/>
        <end position="268"/>
    </location>
</feature>
<dbReference type="InterPro" id="IPR020846">
    <property type="entry name" value="MFS_dom"/>
</dbReference>
<dbReference type="PATRIC" id="fig|1423759.3.peg.1994"/>
<sequence length="397" mass="43158">MNNVKDNMRFKVSLLSISLFLMMAPQISSALPLMYNAFPGVSSAGVDTLATIPNFGIVIGLLISPFMVRFINAKPTIITGLIITLVAGTFPMYSTGYIAILVSRLLLGFGIGLFNSLAVSLIPEFYKNNEEELAAMIGYQNVMGSVGAALASFLLSYLVTISWHAAFAIYFLVVPSLILFTFFVPLSKKQNSATKIKKSNVEKQSVNKKVILISLLMFLIFMFYMPVSFALPSLIVSEKIGTSSTAALVAGISTLVGIPIGASFGFFFKKLHDKVFPLGFALVTLGFILIAMSQNIVLLFIAVIILGFGFGIGVPYMYAWLDWAAPQNSINLGTTIVLILVNIGCFISPTVVSMIGQIFGMNSARNIMILSAVAFSLIFSFALVHYLRVHKQQIKIN</sequence>
<gene>
    <name evidence="9" type="ORF">FC92_GL001910</name>
</gene>
<dbReference type="SUPFAM" id="SSF103473">
    <property type="entry name" value="MFS general substrate transporter"/>
    <property type="match status" value="1"/>
</dbReference>
<comment type="subcellular location">
    <subcellularLocation>
        <location evidence="1">Cell membrane</location>
        <topology evidence="1">Multi-pass membrane protein</topology>
    </subcellularLocation>
</comment>
<dbReference type="InterPro" id="IPR036259">
    <property type="entry name" value="MFS_trans_sf"/>
</dbReference>
<feature type="transmembrane region" description="Helical" evidence="7">
    <location>
        <begin position="138"/>
        <end position="159"/>
    </location>
</feature>
<feature type="transmembrane region" description="Helical" evidence="7">
    <location>
        <begin position="275"/>
        <end position="292"/>
    </location>
</feature>
<dbReference type="PROSITE" id="PS50850">
    <property type="entry name" value="MFS"/>
    <property type="match status" value="1"/>
</dbReference>
<dbReference type="Gene3D" id="1.20.1250.20">
    <property type="entry name" value="MFS general substrate transporter like domains"/>
    <property type="match status" value="1"/>
</dbReference>
<name>A0A0R1MHK6_9LACO</name>
<evidence type="ECO:0000256" key="4">
    <source>
        <dbReference type="ARBA" id="ARBA00022692"/>
    </source>
</evidence>
<accession>A0A0R1MHK6</accession>